<name>A0A8J6PEB8_9GAMM</name>
<dbReference type="Gene3D" id="1.20.850.10">
    <property type="entry name" value="Hydroxylamine Oxidoreductase, Chain A, domain 2"/>
    <property type="match status" value="2"/>
</dbReference>
<dbReference type="AlphaFoldDB" id="A0A8J6PEB8"/>
<gene>
    <name evidence="1" type="ORF">H8D24_06005</name>
</gene>
<proteinExistence type="predicted"/>
<dbReference type="SUPFAM" id="SSF48695">
    <property type="entry name" value="Multiheme cytochromes"/>
    <property type="match status" value="1"/>
</dbReference>
<organism evidence="1 2">
    <name type="scientific">Candidatus Thiopontia autotrophica</name>
    <dbReference type="NCBI Taxonomy" id="2841688"/>
    <lineage>
        <taxon>Bacteria</taxon>
        <taxon>Pseudomonadati</taxon>
        <taxon>Pseudomonadota</taxon>
        <taxon>Gammaproteobacteria</taxon>
        <taxon>Candidatus Thiopontia</taxon>
    </lineage>
</organism>
<dbReference type="InterPro" id="IPR036280">
    <property type="entry name" value="Multihaem_cyt_sf"/>
</dbReference>
<reference evidence="1 2" key="1">
    <citation type="submission" date="2020-08" db="EMBL/GenBank/DDBJ databases">
        <title>Bridging the membrane lipid divide: bacteria of the FCB group superphylum have the potential to synthesize archaeal ether lipids.</title>
        <authorList>
            <person name="Villanueva L."/>
            <person name="Von Meijenfeldt F.A.B."/>
            <person name="Westbye A.B."/>
            <person name="Yadav S."/>
            <person name="Hopmans E.C."/>
            <person name="Dutilh B.E."/>
            <person name="Sinninghe Damste J.S."/>
        </authorList>
    </citation>
    <scope>NUCLEOTIDE SEQUENCE [LARGE SCALE GENOMIC DNA]</scope>
    <source>
        <strain evidence="1">NIOZ-UU100</strain>
    </source>
</reference>
<evidence type="ECO:0000313" key="1">
    <source>
        <dbReference type="EMBL" id="MBC8519940.1"/>
    </source>
</evidence>
<accession>A0A8J6PEB8</accession>
<dbReference type="EMBL" id="JACNFK010000030">
    <property type="protein sequence ID" value="MBC8519940.1"/>
    <property type="molecule type" value="Genomic_DNA"/>
</dbReference>
<comment type="caution">
    <text evidence="1">The sequence shown here is derived from an EMBL/GenBank/DDBJ whole genome shotgun (WGS) entry which is preliminary data.</text>
</comment>
<dbReference type="Proteomes" id="UP000654401">
    <property type="component" value="Unassembled WGS sequence"/>
</dbReference>
<evidence type="ECO:0000313" key="2">
    <source>
        <dbReference type="Proteomes" id="UP000654401"/>
    </source>
</evidence>
<dbReference type="Pfam" id="PF13447">
    <property type="entry name" value="Multi-haem_cyto"/>
    <property type="match status" value="1"/>
</dbReference>
<protein>
    <submittedName>
        <fullName evidence="1">Cytochrome c3 family protein</fullName>
    </submittedName>
</protein>
<sequence>MRYLWFALWMVWTSTQAVSEEFLLDKVYGEQECVECHHKVSAKIVNTHRQGRHGSGSVGCSDCHGSSHSDSLARSRANQSCTQCHTGVEQRSYETSKHGVILTLEESSWDLTKPLATVSVRTPGCAYCHLSDGDHAMEPKADGDPKICGKCHSTRYLKTLASSGEAMEEVGEMKVLEAKWLLKWKGGDLPQQEQKELLDSVKRHRHNLRLGVVHHSPDFQWWHGQPALDGDFIRIRSKILEYR</sequence>